<protein>
    <submittedName>
        <fullName evidence="2">PEP-CTERM protein-sorting domain-containing protein</fullName>
    </submittedName>
</protein>
<evidence type="ECO:0000313" key="2">
    <source>
        <dbReference type="EMBL" id="SDQ67448.1"/>
    </source>
</evidence>
<keyword evidence="3" id="KW-1185">Reference proteome</keyword>
<proteinExistence type="predicted"/>
<sequence length="150" mass="16240">MGPGHPDFLTTTTHELGHILGFGEADSWHSQIDNARGTFLGASSVAAYGNPVPLDQYRMHWAYGTASTLDGILQNTMMDPSTVKGQRELPTVLDYAGFRDIGWQASPVPEPGEWGMLLAGLGLIVFATRLRQAPTRGMMSRQNIAAPILC</sequence>
<name>A0ABY0TED7_9PROT</name>
<reference evidence="2 3" key="1">
    <citation type="submission" date="2016-10" db="EMBL/GenBank/DDBJ databases">
        <authorList>
            <person name="Varghese N."/>
            <person name="Submissions S."/>
        </authorList>
    </citation>
    <scope>NUCLEOTIDE SEQUENCE [LARGE SCALE GENOMIC DNA]</scope>
    <source>
        <strain evidence="2 3">Nl1</strain>
    </source>
</reference>
<dbReference type="InterPro" id="IPR013424">
    <property type="entry name" value="Ice-binding_C"/>
</dbReference>
<dbReference type="NCBIfam" id="TIGR02595">
    <property type="entry name" value="PEP_CTERM"/>
    <property type="match status" value="1"/>
</dbReference>
<evidence type="ECO:0000313" key="3">
    <source>
        <dbReference type="Proteomes" id="UP000183471"/>
    </source>
</evidence>
<evidence type="ECO:0000259" key="1">
    <source>
        <dbReference type="Pfam" id="PF07589"/>
    </source>
</evidence>
<dbReference type="EMBL" id="FNKY01000001">
    <property type="protein sequence ID" value="SDQ67448.1"/>
    <property type="molecule type" value="Genomic_DNA"/>
</dbReference>
<dbReference type="RefSeq" id="WP_074632000.1">
    <property type="nucleotide sequence ID" value="NZ_FNKY01000001.1"/>
</dbReference>
<organism evidence="2 3">
    <name type="scientific">Nitrosospira multiformis</name>
    <dbReference type="NCBI Taxonomy" id="1231"/>
    <lineage>
        <taxon>Bacteria</taxon>
        <taxon>Pseudomonadati</taxon>
        <taxon>Pseudomonadota</taxon>
        <taxon>Betaproteobacteria</taxon>
        <taxon>Nitrosomonadales</taxon>
        <taxon>Nitrosomonadaceae</taxon>
        <taxon>Nitrosospira</taxon>
    </lineage>
</organism>
<comment type="caution">
    <text evidence="2">The sequence shown here is derived from an EMBL/GenBank/DDBJ whole genome shotgun (WGS) entry which is preliminary data.</text>
</comment>
<dbReference type="SUPFAM" id="SSF55486">
    <property type="entry name" value="Metalloproteases ('zincins'), catalytic domain"/>
    <property type="match status" value="1"/>
</dbReference>
<dbReference type="Proteomes" id="UP000183471">
    <property type="component" value="Unassembled WGS sequence"/>
</dbReference>
<feature type="domain" description="Ice-binding protein C-terminal" evidence="1">
    <location>
        <begin position="107"/>
        <end position="131"/>
    </location>
</feature>
<gene>
    <name evidence="2" type="ORF">SAMN05216402_1800</name>
</gene>
<accession>A0ABY0TED7</accession>
<dbReference type="Pfam" id="PF07589">
    <property type="entry name" value="PEP-CTERM"/>
    <property type="match status" value="1"/>
</dbReference>